<dbReference type="Gene3D" id="3.30.1830.10">
    <property type="entry name" value="YehR-like"/>
    <property type="match status" value="1"/>
</dbReference>
<feature type="chain" id="PRO_5037923555" description="DUF1307 domain-containing protein" evidence="1">
    <location>
        <begin position="23"/>
        <end position="160"/>
    </location>
</feature>
<organism evidence="2 3">
    <name type="scientific">Thomasclavelia spiroformis</name>
    <dbReference type="NCBI Taxonomy" id="29348"/>
    <lineage>
        <taxon>Bacteria</taxon>
        <taxon>Bacillati</taxon>
        <taxon>Bacillota</taxon>
        <taxon>Erysipelotrichia</taxon>
        <taxon>Erysipelotrichales</taxon>
        <taxon>Coprobacillaceae</taxon>
        <taxon>Thomasclavelia</taxon>
    </lineage>
</organism>
<evidence type="ECO:0000313" key="2">
    <source>
        <dbReference type="EMBL" id="MBS5589235.1"/>
    </source>
</evidence>
<dbReference type="PROSITE" id="PS51257">
    <property type="entry name" value="PROKAR_LIPOPROTEIN"/>
    <property type="match status" value="1"/>
</dbReference>
<dbReference type="EMBL" id="JAGZCC010000110">
    <property type="protein sequence ID" value="MBS5589235.1"/>
    <property type="molecule type" value="Genomic_DNA"/>
</dbReference>
<protein>
    <recommendedName>
        <fullName evidence="4">DUF1307 domain-containing protein</fullName>
    </recommendedName>
</protein>
<evidence type="ECO:0008006" key="4">
    <source>
        <dbReference type="Google" id="ProtNLM"/>
    </source>
</evidence>
<comment type="caution">
    <text evidence="2">The sequence shown here is derived from an EMBL/GenBank/DDBJ whole genome shotgun (WGS) entry which is preliminary data.</text>
</comment>
<keyword evidence="1" id="KW-0732">Signal</keyword>
<accession>A0A943ERN2</accession>
<gene>
    <name evidence="2" type="ORF">KHX14_10620</name>
</gene>
<dbReference type="RefSeq" id="WP_297672056.1">
    <property type="nucleotide sequence ID" value="NZ_JAGZCC010000110.1"/>
</dbReference>
<evidence type="ECO:0000313" key="3">
    <source>
        <dbReference type="Proteomes" id="UP000751224"/>
    </source>
</evidence>
<proteinExistence type="predicted"/>
<name>A0A943ERN2_9FIRM</name>
<evidence type="ECO:0000256" key="1">
    <source>
        <dbReference type="SAM" id="SignalP"/>
    </source>
</evidence>
<sequence>MKKTVYLLLCLMLLLTGCGSSKVVPDKKMILNQESTVDDQIFKSEVIIEYDSDSKKVAKGKFSVKYENMAKTETNGNILTELNNRYTIIEQLEGVKASGDATETSFGFEEEWDYNIVNIQEALKADEQQKNFVENGEYSLDKIKEYYEKQGYTCKEKDLK</sequence>
<dbReference type="AlphaFoldDB" id="A0A943ERN2"/>
<dbReference type="Proteomes" id="UP000751224">
    <property type="component" value="Unassembled WGS sequence"/>
</dbReference>
<reference evidence="2" key="1">
    <citation type="submission" date="2021-02" db="EMBL/GenBank/DDBJ databases">
        <title>Infant gut strain persistence is associated with maternal origin, phylogeny, and functional potential including surface adhesion and iron acquisition.</title>
        <authorList>
            <person name="Lou Y.C."/>
        </authorList>
    </citation>
    <scope>NUCLEOTIDE SEQUENCE</scope>
    <source>
        <strain evidence="2">L3_108_000G1_dasL3_108_000G1_metabat.metabat.11</strain>
    </source>
</reference>
<feature type="signal peptide" evidence="1">
    <location>
        <begin position="1"/>
        <end position="22"/>
    </location>
</feature>